<organism evidence="2 3">
    <name type="scientific">Vibrio phage vB_VpM-pA2SJ1</name>
    <dbReference type="NCBI Taxonomy" id="3095964"/>
    <lineage>
        <taxon>Viruses</taxon>
        <taxon>Duplodnaviria</taxon>
        <taxon>Heunggongvirae</taxon>
        <taxon>Uroviricota</taxon>
        <taxon>Caudoviricetes</taxon>
    </lineage>
</organism>
<evidence type="ECO:0000256" key="1">
    <source>
        <dbReference type="SAM" id="MobiDB-lite"/>
    </source>
</evidence>
<sequence>MKKVMTYDRVATKDDTAFMNACRHLMPMDYEAARAEADEAFKLAGTKTEKKMKKINAARRAANLVMLKWLKENGITDWRHRDDEQPARDTERTRGVERARTMPKPDVGYKPRKPNGGSGGSRLEQMMAEAVEKTRKLRR</sequence>
<evidence type="ECO:0000313" key="2">
    <source>
        <dbReference type="EMBL" id="WRQ13062.1"/>
    </source>
</evidence>
<dbReference type="EMBL" id="OR813779">
    <property type="protein sequence ID" value="WRQ13062.1"/>
    <property type="molecule type" value="Genomic_DNA"/>
</dbReference>
<reference evidence="2" key="1">
    <citation type="submission" date="2023-11" db="EMBL/GenBank/DDBJ databases">
        <title>Complete genome sequence of Vibrio virus vB_VpM-pA2SJ1.</title>
        <authorList>
            <person name="Lim S.J."/>
            <person name="Park S.Y."/>
            <person name="Kim J.H."/>
        </authorList>
    </citation>
    <scope>NUCLEOTIDE SEQUENCE</scope>
</reference>
<protein>
    <recommendedName>
        <fullName evidence="4">Terminase small subunit</fullName>
    </recommendedName>
</protein>
<proteinExistence type="predicted"/>
<evidence type="ECO:0000313" key="3">
    <source>
        <dbReference type="Proteomes" id="UP001432163"/>
    </source>
</evidence>
<feature type="compositionally biased region" description="Basic and acidic residues" evidence="1">
    <location>
        <begin position="130"/>
        <end position="139"/>
    </location>
</feature>
<evidence type="ECO:0008006" key="4">
    <source>
        <dbReference type="Google" id="ProtNLM"/>
    </source>
</evidence>
<feature type="compositionally biased region" description="Basic and acidic residues" evidence="1">
    <location>
        <begin position="78"/>
        <end position="100"/>
    </location>
</feature>
<feature type="region of interest" description="Disordered" evidence="1">
    <location>
        <begin position="78"/>
        <end position="139"/>
    </location>
</feature>
<accession>A0AAX4J5R5</accession>
<dbReference type="Proteomes" id="UP001432163">
    <property type="component" value="Segment"/>
</dbReference>
<name>A0AAX4J5R5_9CAUD</name>